<accession>A0A844QKC7</accession>
<evidence type="ECO:0000313" key="2">
    <source>
        <dbReference type="EMBL" id="MVA99044.1"/>
    </source>
</evidence>
<dbReference type="Proteomes" id="UP000463224">
    <property type="component" value="Unassembled WGS sequence"/>
</dbReference>
<dbReference type="RefSeq" id="WP_156714006.1">
    <property type="nucleotide sequence ID" value="NZ_WPHG01000004.1"/>
</dbReference>
<proteinExistence type="predicted"/>
<reference evidence="2 3" key="1">
    <citation type="submission" date="2019-12" db="EMBL/GenBank/DDBJ databases">
        <title>Nitratireductor arenosus sp. nov., Isolated from sea sand, Jeju island, South Korea.</title>
        <authorList>
            <person name="Kim W."/>
        </authorList>
    </citation>
    <scope>NUCLEOTIDE SEQUENCE [LARGE SCALE GENOMIC DNA]</scope>
    <source>
        <strain evidence="2 3">CAU 1489</strain>
    </source>
</reference>
<keyword evidence="3" id="KW-1185">Reference proteome</keyword>
<comment type="caution">
    <text evidence="2">The sequence shown here is derived from an EMBL/GenBank/DDBJ whole genome shotgun (WGS) entry which is preliminary data.</text>
</comment>
<gene>
    <name evidence="2" type="ORF">GN330_17485</name>
</gene>
<feature type="transmembrane region" description="Helical" evidence="1">
    <location>
        <begin position="6"/>
        <end position="27"/>
    </location>
</feature>
<evidence type="ECO:0000313" key="3">
    <source>
        <dbReference type="Proteomes" id="UP000463224"/>
    </source>
</evidence>
<evidence type="ECO:0000256" key="1">
    <source>
        <dbReference type="SAM" id="Phobius"/>
    </source>
</evidence>
<dbReference type="EMBL" id="WPHG01000004">
    <property type="protein sequence ID" value="MVA99044.1"/>
    <property type="molecule type" value="Genomic_DNA"/>
</dbReference>
<keyword evidence="1" id="KW-0472">Membrane</keyword>
<dbReference type="AlphaFoldDB" id="A0A844QKC7"/>
<sequence>MLFELFLLYAYRAMALVIALMMIWILFRQRNWQQQFFAMLVFVPFALRAAGVK</sequence>
<protein>
    <submittedName>
        <fullName evidence="2">Uncharacterized protein</fullName>
    </submittedName>
</protein>
<organism evidence="2 3">
    <name type="scientific">Nitratireductor arenosus</name>
    <dbReference type="NCBI Taxonomy" id="2682096"/>
    <lineage>
        <taxon>Bacteria</taxon>
        <taxon>Pseudomonadati</taxon>
        <taxon>Pseudomonadota</taxon>
        <taxon>Alphaproteobacteria</taxon>
        <taxon>Hyphomicrobiales</taxon>
        <taxon>Phyllobacteriaceae</taxon>
        <taxon>Nitratireductor</taxon>
    </lineage>
</organism>
<keyword evidence="1" id="KW-1133">Transmembrane helix</keyword>
<name>A0A844QKC7_9HYPH</name>
<keyword evidence="1" id="KW-0812">Transmembrane</keyword>